<feature type="region of interest" description="Disordered" evidence="1">
    <location>
        <begin position="42"/>
        <end position="61"/>
    </location>
</feature>
<evidence type="ECO:0000313" key="3">
    <source>
        <dbReference type="Proteomes" id="UP000288351"/>
    </source>
</evidence>
<proteinExistence type="predicted"/>
<protein>
    <submittedName>
        <fullName evidence="2">Uncharacterized protein</fullName>
    </submittedName>
</protein>
<dbReference type="AlphaFoldDB" id="A0A401QRU5"/>
<dbReference type="EMBL" id="BHXC01000006">
    <property type="protein sequence ID" value="GCB88038.1"/>
    <property type="molecule type" value="Genomic_DNA"/>
</dbReference>
<dbReference type="Proteomes" id="UP000288351">
    <property type="component" value="Unassembled WGS sequence"/>
</dbReference>
<sequence length="61" mass="6307">MRSIPASSIRKGSAGSPYGVGVVGCSRSTSRRCGAGLARFTLGPGPQSDNAPLQLGFRKRE</sequence>
<accession>A0A401QRU5</accession>
<evidence type="ECO:0000256" key="1">
    <source>
        <dbReference type="SAM" id="MobiDB-lite"/>
    </source>
</evidence>
<organism evidence="2 3">
    <name type="scientific">Streptomyces noursei</name>
    <name type="common">Streptomyces albulus</name>
    <dbReference type="NCBI Taxonomy" id="1971"/>
    <lineage>
        <taxon>Bacteria</taxon>
        <taxon>Bacillati</taxon>
        <taxon>Actinomycetota</taxon>
        <taxon>Actinomycetes</taxon>
        <taxon>Kitasatosporales</taxon>
        <taxon>Streptomycetaceae</taxon>
        <taxon>Streptomyces</taxon>
    </lineage>
</organism>
<evidence type="ECO:0000313" key="2">
    <source>
        <dbReference type="EMBL" id="GCB88038.1"/>
    </source>
</evidence>
<comment type="caution">
    <text evidence="2">The sequence shown here is derived from an EMBL/GenBank/DDBJ whole genome shotgun (WGS) entry which is preliminary data.</text>
</comment>
<dbReference type="PROSITE" id="PS51257">
    <property type="entry name" value="PROKAR_LIPOPROTEIN"/>
    <property type="match status" value="1"/>
</dbReference>
<name>A0A401QRU5_STRNR</name>
<reference evidence="2 3" key="1">
    <citation type="journal article" date="2019" name="Microbiol. Resour. Announc.">
        <title>Draft Genome Sequence of the Most Traditional epsilon-Poly-l-Lysine Producer, Streptomyces albulus NBRC14147.</title>
        <authorList>
            <person name="Yamanaka K."/>
            <person name="Hamano Y."/>
        </authorList>
    </citation>
    <scope>NUCLEOTIDE SEQUENCE [LARGE SCALE GENOMIC DNA]</scope>
    <source>
        <strain evidence="2 3">NBRC 14147</strain>
    </source>
</reference>
<gene>
    <name evidence="2" type="ORF">SALB_00707</name>
</gene>